<evidence type="ECO:0000256" key="1">
    <source>
        <dbReference type="ARBA" id="ARBA00006930"/>
    </source>
</evidence>
<dbReference type="eggNOG" id="COG0419">
    <property type="taxonomic scope" value="Bacteria"/>
</dbReference>
<dbReference type="AlphaFoldDB" id="A0A0R1H2B8"/>
<evidence type="ECO:0000256" key="4">
    <source>
        <dbReference type="SAM" id="Coils"/>
    </source>
</evidence>
<evidence type="ECO:0000259" key="5">
    <source>
        <dbReference type="Pfam" id="PF13476"/>
    </source>
</evidence>
<name>A0A0R1H2B8_9LACO</name>
<dbReference type="OrthoDB" id="9795626at2"/>
<feature type="coiled-coil region" evidence="4">
    <location>
        <begin position="541"/>
        <end position="575"/>
    </location>
</feature>
<gene>
    <name evidence="6" type="ORF">FD07_GL000498</name>
</gene>
<evidence type="ECO:0000313" key="7">
    <source>
        <dbReference type="Proteomes" id="UP000051176"/>
    </source>
</evidence>
<dbReference type="GO" id="GO:0016887">
    <property type="term" value="F:ATP hydrolysis activity"/>
    <property type="evidence" value="ECO:0007669"/>
    <property type="project" value="InterPro"/>
</dbReference>
<dbReference type="Gene3D" id="3.40.50.300">
    <property type="entry name" value="P-loop containing nucleotide triphosphate hydrolases"/>
    <property type="match status" value="2"/>
</dbReference>
<dbReference type="PANTHER" id="PTHR32114">
    <property type="entry name" value="ABC TRANSPORTER ABCH.3"/>
    <property type="match status" value="1"/>
</dbReference>
<sequence length="1053" mass="118421">MRPLTLHLQYFGPYRDEEINFQKFDATPLFLISGKTGSGKTTIFDGMCYALFDQSSGVDREPQEMRSDFATTADHTRVTFEFNHRNRRYRIIREPAQTLQKKRGSGVTRVAASVELTVFENGTEIDQLTKARQVNDYLQDLLQMDGKQFAQIVLLPQGEFRRFLVAPSEDKAAVLEQLFNTEIFAQWTDKLRDKLRQDRTQNAEAAKELERLETSLTWTTANRERAEALLQAKQTTELLALMATQQTAAQTVIQELTTQVTTTQRQVTQLTQQDTREEQLVHDQHQLVQAQERQQALAIQEPAMAALHQLITELEWTQQIRPQWQEREFAKTNQQRRQLAVTQAQAQSTTAQLVQKKALAAQQRLAPVEVRINKTKDQLAQQAKIKPIYRQIAELTQQVASAQNSLLAAQQRVTAGQQQQQKNQKDQQAQQAVIATQTRLYQTQQTLTQRAGQLKEWRRQLADLQVGDQRQRTLTQQVSSLGTQVTAQTTATKVAQQHAEELNQELLAHEIVRLVGQLKPGSPCPVCGSTEHPAPTAIADKTVTEAEVQAAQAQAQQEQDRLTKLTTQLQNLQTTLTELKEPQQRGLTALLENVGLPETSEDVNQFDQLSQHFEQLAATQRANQTQNEQQLQAVTAAQHALEQLTVAASKLTQQLDADQIAQQDETSHVDRLTAQLATQKQQLPATAPTLAEFQQQETNLQKRLQSDQQMWDTAAKQVTQANERLTVATTEEKTAAQELTQSEQRLAQADSAVQTLMAKHFETVTEETEAIVTTQLAQLDTLTAKRQKLQDFRTQQEQVTTTIAELKKRVLDQPEPDRNQTQVALKAATEKVVSLQDQRHGQQDQYQHNQQVTTQLQTQIDQRAAALKKTQELTELVGVVNGDGPNSKLGLERYVLQTYLRQILTVGNQRLQQLTNGRYQFLVDDQPATYKKNSGLEINVYDDHVGEQRSVHTLSGGESFIAALALALALGEVIQQTTGSVDVDALFIDEGFGSLDEDALMTALESLETVEGKHRMIGIISHVSELRAQVPNQLQVVSNGNGESKITYQIDES</sequence>
<dbReference type="SUPFAM" id="SSF52540">
    <property type="entry name" value="P-loop containing nucleoside triphosphate hydrolases"/>
    <property type="match status" value="1"/>
</dbReference>
<dbReference type="PATRIC" id="fig|1267003.4.peg.536"/>
<keyword evidence="7" id="KW-1185">Reference proteome</keyword>
<dbReference type="EMBL" id="AZCZ01000016">
    <property type="protein sequence ID" value="KRK36759.1"/>
    <property type="molecule type" value="Genomic_DNA"/>
</dbReference>
<feature type="coiled-coil region" evidence="4">
    <location>
        <begin position="789"/>
        <end position="845"/>
    </location>
</feature>
<feature type="domain" description="Rad50/SbcC-type AAA" evidence="5">
    <location>
        <begin position="6"/>
        <end position="245"/>
    </location>
</feature>
<dbReference type="RefSeq" id="WP_020089399.1">
    <property type="nucleotide sequence ID" value="NZ_AZCZ01000016.1"/>
</dbReference>
<dbReference type="Proteomes" id="UP000051176">
    <property type="component" value="Unassembled WGS sequence"/>
</dbReference>
<dbReference type="PANTHER" id="PTHR32114:SF2">
    <property type="entry name" value="ABC TRANSPORTER ABCH.3"/>
    <property type="match status" value="1"/>
</dbReference>
<evidence type="ECO:0000313" key="6">
    <source>
        <dbReference type="EMBL" id="KRK36759.1"/>
    </source>
</evidence>
<dbReference type="GO" id="GO:0006302">
    <property type="term" value="P:double-strand break repair"/>
    <property type="evidence" value="ECO:0007669"/>
    <property type="project" value="InterPro"/>
</dbReference>
<comment type="caution">
    <text evidence="6">The sequence shown here is derived from an EMBL/GenBank/DDBJ whole genome shotgun (WGS) entry which is preliminary data.</text>
</comment>
<reference evidence="6 7" key="1">
    <citation type="journal article" date="2015" name="Genome Announc.">
        <title>Expanding the biotechnology potential of lactobacilli through comparative genomics of 213 strains and associated genera.</title>
        <authorList>
            <person name="Sun Z."/>
            <person name="Harris H.M."/>
            <person name="McCann A."/>
            <person name="Guo C."/>
            <person name="Argimon S."/>
            <person name="Zhang W."/>
            <person name="Yang X."/>
            <person name="Jeffery I.B."/>
            <person name="Cooney J.C."/>
            <person name="Kagawa T.F."/>
            <person name="Liu W."/>
            <person name="Song Y."/>
            <person name="Salvetti E."/>
            <person name="Wrobel A."/>
            <person name="Rasinkangas P."/>
            <person name="Parkhill J."/>
            <person name="Rea M.C."/>
            <person name="O'Sullivan O."/>
            <person name="Ritari J."/>
            <person name="Douillard F.P."/>
            <person name="Paul Ross R."/>
            <person name="Yang R."/>
            <person name="Briner A.E."/>
            <person name="Felis G.E."/>
            <person name="de Vos W.M."/>
            <person name="Barrangou R."/>
            <person name="Klaenhammer T.R."/>
            <person name="Caufield P.W."/>
            <person name="Cui Y."/>
            <person name="Zhang H."/>
            <person name="O'Toole P.W."/>
        </authorList>
    </citation>
    <scope>NUCLEOTIDE SEQUENCE [LARGE SCALE GENOMIC DNA]</scope>
    <source>
        <strain evidence="6 7">ATCC 53295</strain>
    </source>
</reference>
<proteinExistence type="inferred from homology"/>
<dbReference type="Pfam" id="PF13476">
    <property type="entry name" value="AAA_23"/>
    <property type="match status" value="1"/>
</dbReference>
<comment type="subunit">
    <text evidence="2">Heterodimer of SbcC and SbcD.</text>
</comment>
<dbReference type="InterPro" id="IPR027417">
    <property type="entry name" value="P-loop_NTPase"/>
</dbReference>
<dbReference type="InterPro" id="IPR038729">
    <property type="entry name" value="Rad50/SbcC_AAA"/>
</dbReference>
<accession>A0A0R1H2B8</accession>
<dbReference type="Pfam" id="PF13558">
    <property type="entry name" value="SbcC_Walker_B"/>
    <property type="match status" value="1"/>
</dbReference>
<protein>
    <recommendedName>
        <fullName evidence="3">Nuclease SbcCD subunit C</fullName>
    </recommendedName>
</protein>
<comment type="similarity">
    <text evidence="1">Belongs to the SMC family. SbcC subfamily.</text>
</comment>
<organism evidence="6 7">
    <name type="scientific">Levilactobacillus parabrevis ATCC 53295</name>
    <dbReference type="NCBI Taxonomy" id="1267003"/>
    <lineage>
        <taxon>Bacteria</taxon>
        <taxon>Bacillati</taxon>
        <taxon>Bacillota</taxon>
        <taxon>Bacilli</taxon>
        <taxon>Lactobacillales</taxon>
        <taxon>Lactobacillaceae</taxon>
        <taxon>Levilactobacillus</taxon>
    </lineage>
</organism>
<feature type="coiled-coil region" evidence="4">
    <location>
        <begin position="188"/>
        <end position="215"/>
    </location>
</feature>
<keyword evidence="4" id="KW-0175">Coiled coil</keyword>
<evidence type="ECO:0000256" key="2">
    <source>
        <dbReference type="ARBA" id="ARBA00011322"/>
    </source>
</evidence>
<evidence type="ECO:0000256" key="3">
    <source>
        <dbReference type="ARBA" id="ARBA00013368"/>
    </source>
</evidence>
<dbReference type="STRING" id="357278.IV61_GL000619"/>